<reference evidence="2" key="1">
    <citation type="submission" date="2022-08" db="EMBL/GenBank/DDBJ databases">
        <title>A Global Phylogenomic Analysis of the Shiitake Genus Lentinula.</title>
        <authorList>
            <consortium name="DOE Joint Genome Institute"/>
            <person name="Sierra-Patev S."/>
            <person name="Min B."/>
            <person name="Naranjo-Ortiz M."/>
            <person name="Looney B."/>
            <person name="Konkel Z."/>
            <person name="Slot J.C."/>
            <person name="Sakamoto Y."/>
            <person name="Steenwyk J.L."/>
            <person name="Rokas A."/>
            <person name="Carro J."/>
            <person name="Camarero S."/>
            <person name="Ferreira P."/>
            <person name="Molpeceres G."/>
            <person name="Ruiz-Duenas F.J."/>
            <person name="Serrano A."/>
            <person name="Henrissat B."/>
            <person name="Drula E."/>
            <person name="Hughes K.W."/>
            <person name="Mata J.L."/>
            <person name="Ishikawa N.K."/>
            <person name="Vargas-Isla R."/>
            <person name="Ushijima S."/>
            <person name="Smith C.A."/>
            <person name="Ahrendt S."/>
            <person name="Andreopoulos W."/>
            <person name="He G."/>
            <person name="Labutti K."/>
            <person name="Lipzen A."/>
            <person name="Ng V."/>
            <person name="Riley R."/>
            <person name="Sandor L."/>
            <person name="Barry K."/>
            <person name="Martinez A.T."/>
            <person name="Xiao Y."/>
            <person name="Gibbons J.G."/>
            <person name="Terashima K."/>
            <person name="Grigoriev I.V."/>
            <person name="Hibbett D.S."/>
        </authorList>
    </citation>
    <scope>NUCLEOTIDE SEQUENCE</scope>
    <source>
        <strain evidence="2">JLM2183</strain>
    </source>
</reference>
<evidence type="ECO:0000313" key="3">
    <source>
        <dbReference type="Proteomes" id="UP001150266"/>
    </source>
</evidence>
<protein>
    <submittedName>
        <fullName evidence="2">Uncharacterized protein</fullName>
    </submittedName>
</protein>
<proteinExistence type="predicted"/>
<dbReference type="AlphaFoldDB" id="A0A9W9ANP8"/>
<name>A0A9W9ANP8_9AGAR</name>
<accession>A0A9W9ANP8</accession>
<feature type="signal peptide" evidence="1">
    <location>
        <begin position="1"/>
        <end position="21"/>
    </location>
</feature>
<organism evidence="2 3">
    <name type="scientific">Lentinula aciculospora</name>
    <dbReference type="NCBI Taxonomy" id="153920"/>
    <lineage>
        <taxon>Eukaryota</taxon>
        <taxon>Fungi</taxon>
        <taxon>Dikarya</taxon>
        <taxon>Basidiomycota</taxon>
        <taxon>Agaricomycotina</taxon>
        <taxon>Agaricomycetes</taxon>
        <taxon>Agaricomycetidae</taxon>
        <taxon>Agaricales</taxon>
        <taxon>Marasmiineae</taxon>
        <taxon>Omphalotaceae</taxon>
        <taxon>Lentinula</taxon>
    </lineage>
</organism>
<keyword evidence="3" id="KW-1185">Reference proteome</keyword>
<keyword evidence="1" id="KW-0732">Signal</keyword>
<feature type="chain" id="PRO_5040791500" evidence="1">
    <location>
        <begin position="22"/>
        <end position="169"/>
    </location>
</feature>
<dbReference type="EMBL" id="JAOTPV010000003">
    <property type="protein sequence ID" value="KAJ4486126.1"/>
    <property type="molecule type" value="Genomic_DNA"/>
</dbReference>
<evidence type="ECO:0000313" key="2">
    <source>
        <dbReference type="EMBL" id="KAJ4486126.1"/>
    </source>
</evidence>
<comment type="caution">
    <text evidence="2">The sequence shown here is derived from an EMBL/GenBank/DDBJ whole genome shotgun (WGS) entry which is preliminary data.</text>
</comment>
<dbReference type="Proteomes" id="UP001150266">
    <property type="component" value="Unassembled WGS sequence"/>
</dbReference>
<gene>
    <name evidence="2" type="ORF">J3R30DRAFT_3401770</name>
</gene>
<sequence>MRVAVAHLIALGVGLFHIAFSIPLSTANVEQHSESNVRLLQHRSVGSPNPRLEVSLNPPPGAIVNPLRDQLAKDSLLRFLNREKYSNEPLKDSDITWQTNVNWGFRDKILKFTVVDRGYPYYVVLDTPRRSQTDIDYGTISKLDESWDTLVLEHVRGKSNLNGVTDIYS</sequence>
<evidence type="ECO:0000256" key="1">
    <source>
        <dbReference type="SAM" id="SignalP"/>
    </source>
</evidence>